<protein>
    <submittedName>
        <fullName evidence="2">N-formylglutamate amidohydrolase</fullName>
    </submittedName>
</protein>
<dbReference type="EMBL" id="OCNJ01000004">
    <property type="protein sequence ID" value="SOD95572.1"/>
    <property type="molecule type" value="Genomic_DNA"/>
</dbReference>
<dbReference type="Proteomes" id="UP000219621">
    <property type="component" value="Unassembled WGS sequence"/>
</dbReference>
<proteinExistence type="predicted"/>
<dbReference type="SUPFAM" id="SSF53187">
    <property type="entry name" value="Zn-dependent exopeptidases"/>
    <property type="match status" value="1"/>
</dbReference>
<accession>A0A286GJB9</accession>
<dbReference type="InterPro" id="IPR007709">
    <property type="entry name" value="N-FG_amidohydro"/>
</dbReference>
<gene>
    <name evidence="2" type="ORF">SAMN05421508_104386</name>
</gene>
<evidence type="ECO:0000313" key="2">
    <source>
        <dbReference type="EMBL" id="SOD95572.1"/>
    </source>
</evidence>
<keyword evidence="3" id="KW-1185">Reference proteome</keyword>
<dbReference type="Pfam" id="PF05013">
    <property type="entry name" value="FGase"/>
    <property type="match status" value="1"/>
</dbReference>
<dbReference type="Gene3D" id="3.40.630.40">
    <property type="entry name" value="Zn-dependent exopeptidases"/>
    <property type="match status" value="1"/>
</dbReference>
<dbReference type="GO" id="GO:0016787">
    <property type="term" value="F:hydrolase activity"/>
    <property type="evidence" value="ECO:0007669"/>
    <property type="project" value="UniProtKB-KW"/>
</dbReference>
<evidence type="ECO:0000313" key="3">
    <source>
        <dbReference type="Proteomes" id="UP000219621"/>
    </source>
</evidence>
<reference evidence="3" key="1">
    <citation type="submission" date="2017-09" db="EMBL/GenBank/DDBJ databases">
        <authorList>
            <person name="Varghese N."/>
            <person name="Submissions S."/>
        </authorList>
    </citation>
    <scope>NUCLEOTIDE SEQUENCE [LARGE SCALE GENOMIC DNA]</scope>
    <source>
        <strain evidence="3">USBA 140</strain>
    </source>
</reference>
<evidence type="ECO:0000256" key="1">
    <source>
        <dbReference type="SAM" id="MobiDB-lite"/>
    </source>
</evidence>
<organism evidence="2 3">
    <name type="scientific">Caenispirillum bisanense</name>
    <dbReference type="NCBI Taxonomy" id="414052"/>
    <lineage>
        <taxon>Bacteria</taxon>
        <taxon>Pseudomonadati</taxon>
        <taxon>Pseudomonadota</taxon>
        <taxon>Alphaproteobacteria</taxon>
        <taxon>Rhodospirillales</taxon>
        <taxon>Novispirillaceae</taxon>
        <taxon>Caenispirillum</taxon>
    </lineage>
</organism>
<name>A0A286GJB9_9PROT</name>
<dbReference type="AlphaFoldDB" id="A0A286GJB9"/>
<keyword evidence="2" id="KW-0378">Hydrolase</keyword>
<dbReference type="RefSeq" id="WP_097279328.1">
    <property type="nucleotide sequence ID" value="NZ_OCNJ01000004.1"/>
</dbReference>
<dbReference type="OrthoDB" id="9802050at2"/>
<feature type="region of interest" description="Disordered" evidence="1">
    <location>
        <begin position="1"/>
        <end position="21"/>
    </location>
</feature>
<sequence length="315" mass="34433">MNQTRRDIPAPEAAGADSPSAAELSRRLSVSGVLAVDLPERQTLPMVFASPHSGSAYPDDLLAASRLDANGLRRSEDCFVDELFADVPRLGAPLLKALFPRAYLDPNREPYELDPAMFAESLPAHVNTTSARVAAGLGTIARVVASGAEIYARKLSFAEAETRVQSLYRPYHAALRRLIDDTVGRFGFCLLIDCHSMPSGSGEGRTPPPDIVLGDCFGISCARSVTVLAEDRLTALGYSVARNAPYAGGYTTRHYGRPEHGVHAMQIEINRRLYMDEDTFARHGGLARLRDDLRSLVESLSALGRHDLMPYPRRR</sequence>